<dbReference type="PROSITE" id="PS51257">
    <property type="entry name" value="PROKAR_LIPOPROTEIN"/>
    <property type="match status" value="1"/>
</dbReference>
<dbReference type="Gene3D" id="2.120.10.80">
    <property type="entry name" value="Kelch-type beta propeller"/>
    <property type="match status" value="2"/>
</dbReference>
<evidence type="ECO:0000256" key="2">
    <source>
        <dbReference type="ARBA" id="ARBA00022737"/>
    </source>
</evidence>
<dbReference type="Pfam" id="PF01344">
    <property type="entry name" value="Kelch_1"/>
    <property type="match status" value="2"/>
</dbReference>
<dbReference type="RefSeq" id="WP_171105886.1">
    <property type="nucleotide sequence ID" value="NZ_BMPT01000012.1"/>
</dbReference>
<organism evidence="4 5">
    <name type="scientific">Promicromonospora citrea</name>
    <dbReference type="NCBI Taxonomy" id="43677"/>
    <lineage>
        <taxon>Bacteria</taxon>
        <taxon>Bacillati</taxon>
        <taxon>Actinomycetota</taxon>
        <taxon>Actinomycetes</taxon>
        <taxon>Micrococcales</taxon>
        <taxon>Promicromonosporaceae</taxon>
        <taxon>Promicromonospora</taxon>
    </lineage>
</organism>
<name>A0A8H9GLM8_9MICO</name>
<gene>
    <name evidence="4" type="ORF">GCM10010102_30270</name>
</gene>
<evidence type="ECO:0000256" key="1">
    <source>
        <dbReference type="ARBA" id="ARBA00022441"/>
    </source>
</evidence>
<evidence type="ECO:0000256" key="3">
    <source>
        <dbReference type="SAM" id="SignalP"/>
    </source>
</evidence>
<evidence type="ECO:0008006" key="6">
    <source>
        <dbReference type="Google" id="ProtNLM"/>
    </source>
</evidence>
<dbReference type="Proteomes" id="UP000655589">
    <property type="component" value="Unassembled WGS sequence"/>
</dbReference>
<evidence type="ECO:0000313" key="5">
    <source>
        <dbReference type="Proteomes" id="UP000655589"/>
    </source>
</evidence>
<comment type="caution">
    <text evidence="4">The sequence shown here is derived from an EMBL/GenBank/DDBJ whole genome shotgun (WGS) entry which is preliminary data.</text>
</comment>
<proteinExistence type="predicted"/>
<dbReference type="EMBL" id="BMPT01000012">
    <property type="protein sequence ID" value="GGM32731.1"/>
    <property type="molecule type" value="Genomic_DNA"/>
</dbReference>
<dbReference type="SUPFAM" id="SSF50965">
    <property type="entry name" value="Galactose oxidase, central domain"/>
    <property type="match status" value="1"/>
</dbReference>
<dbReference type="PANTHER" id="PTHR46344:SF19">
    <property type="entry name" value="F-BOX DOMAIN-CONTAINING PROTEIN"/>
    <property type="match status" value="1"/>
</dbReference>
<dbReference type="InterPro" id="IPR006652">
    <property type="entry name" value="Kelch_1"/>
</dbReference>
<dbReference type="SMART" id="SM00612">
    <property type="entry name" value="Kelch"/>
    <property type="match status" value="5"/>
</dbReference>
<sequence length="355" mass="37098">MTRQPTLPAPLRLTAGLAATALLAAGCTATPTAPGDDDAAAGGPWRDAAPMALERQELYPEAVDGRIYVAGGLLNPNTGVSAHFDAYDPQDDVWHRLAPLPAARHHVGLAEADGSVYAVGGFSGGFPRWRAEADTFVYSPEDDTWSDGVPLPGPRAEFVVESVDDRVYVIGGRVPETPGATSFTTHVDSDSTEVFDPATGRWSAAAPAPTARNSAASAVLDGRIYVIGGREFSLADDGSAVQENLATVEVYDPVSDTWAETAPLPEPRGGLAAAVHDGAIYAFGGEQHDPEPEVYDDVWRYDPAADSWTAVDDLPTPRHGLGAATVGDVIYTFGGGTEVGGDHASARTEAYAPES</sequence>
<keyword evidence="2" id="KW-0677">Repeat</keyword>
<feature type="signal peptide" evidence="3">
    <location>
        <begin position="1"/>
        <end position="24"/>
    </location>
</feature>
<dbReference type="Pfam" id="PF24681">
    <property type="entry name" value="Kelch_KLHDC2_KLHL20_DRC7"/>
    <property type="match status" value="1"/>
</dbReference>
<keyword evidence="1" id="KW-0880">Kelch repeat</keyword>
<dbReference type="InterPro" id="IPR011043">
    <property type="entry name" value="Gal_Oxase/kelch_b-propeller"/>
</dbReference>
<dbReference type="AlphaFoldDB" id="A0A8H9GLM8"/>
<dbReference type="PANTHER" id="PTHR46344">
    <property type="entry name" value="OS02G0202900 PROTEIN"/>
    <property type="match status" value="1"/>
</dbReference>
<accession>A0A8H9GLM8</accession>
<reference evidence="4" key="1">
    <citation type="journal article" date="2014" name="Int. J. Syst. Evol. Microbiol.">
        <title>Complete genome sequence of Corynebacterium casei LMG S-19264T (=DSM 44701T), isolated from a smear-ripened cheese.</title>
        <authorList>
            <consortium name="US DOE Joint Genome Institute (JGI-PGF)"/>
            <person name="Walter F."/>
            <person name="Albersmeier A."/>
            <person name="Kalinowski J."/>
            <person name="Ruckert C."/>
        </authorList>
    </citation>
    <scope>NUCLEOTIDE SEQUENCE</scope>
    <source>
        <strain evidence="4">JCM 3051</strain>
    </source>
</reference>
<protein>
    <recommendedName>
        <fullName evidence="6">N-acetylneuraminic acid mutarotase</fullName>
    </recommendedName>
</protein>
<dbReference type="InterPro" id="IPR015915">
    <property type="entry name" value="Kelch-typ_b-propeller"/>
</dbReference>
<keyword evidence="5" id="KW-1185">Reference proteome</keyword>
<feature type="chain" id="PRO_5034172686" description="N-acetylneuraminic acid mutarotase" evidence="3">
    <location>
        <begin position="25"/>
        <end position="355"/>
    </location>
</feature>
<reference evidence="4" key="2">
    <citation type="submission" date="2020-09" db="EMBL/GenBank/DDBJ databases">
        <authorList>
            <person name="Sun Q."/>
            <person name="Ohkuma M."/>
        </authorList>
    </citation>
    <scope>NUCLEOTIDE SEQUENCE</scope>
    <source>
        <strain evidence="4">JCM 3051</strain>
    </source>
</reference>
<keyword evidence="3" id="KW-0732">Signal</keyword>
<evidence type="ECO:0000313" key="4">
    <source>
        <dbReference type="EMBL" id="GGM32731.1"/>
    </source>
</evidence>